<proteinExistence type="predicted"/>
<dbReference type="PANTHER" id="PTHR35585:SF1">
    <property type="entry name" value="HHE DOMAIN PROTEIN (AFU_ORTHOLOGUE AFUA_4G00730)"/>
    <property type="match status" value="1"/>
</dbReference>
<dbReference type="EMBL" id="JARJJS010000001">
    <property type="protein sequence ID" value="MDF4024239.1"/>
    <property type="molecule type" value="Genomic_DNA"/>
</dbReference>
<keyword evidence="3" id="KW-1185">Reference proteome</keyword>
<evidence type="ECO:0000313" key="2">
    <source>
        <dbReference type="EMBL" id="MDF4024239.1"/>
    </source>
</evidence>
<gene>
    <name evidence="2" type="ORF">P3W24_04580</name>
</gene>
<dbReference type="PANTHER" id="PTHR35585">
    <property type="entry name" value="HHE DOMAIN PROTEIN (AFU_ORTHOLOGUE AFUA_4G00730)"/>
    <property type="match status" value="1"/>
</dbReference>
<reference evidence="2 3" key="1">
    <citation type="journal article" date="2024" name="Curr. Microbiol.">
        <title>Luteibacter sahnii sp. nov., A Novel Yellow-Colored Xanthomonadin Pigment Producing Probiotic Bacterium from Healthy Rice Seed Microbiome.</title>
        <authorList>
            <person name="Jaiswal G."/>
            <person name="Rana R."/>
            <person name="Nayak P.K."/>
            <person name="Chouhan R."/>
            <person name="Gandhi S.G."/>
            <person name="Patel H.K."/>
            <person name="Patil P.B."/>
        </authorList>
    </citation>
    <scope>NUCLEOTIDE SEQUENCE [LARGE SCALE GENOMIC DNA]</scope>
    <source>
        <strain evidence="2 3">PPL201</strain>
    </source>
</reference>
<dbReference type="Proteomes" id="UP001528850">
    <property type="component" value="Unassembled WGS sequence"/>
</dbReference>
<comment type="caution">
    <text evidence="2">The sequence shown here is derived from an EMBL/GenBank/DDBJ whole genome shotgun (WGS) entry which is preliminary data.</text>
</comment>
<feature type="domain" description="Hemerythrin-like" evidence="1">
    <location>
        <begin position="3"/>
        <end position="123"/>
    </location>
</feature>
<sequence length="155" mass="17695">MDAIALLKQDHERVKSLLEELATSTTRAVKKRRELLQKIHVNLKAHTTIEEEIFYPAFKAAGKKDEATMYFEALEEHRAAEDLVLPDLMDTDPATEQFSGRAKVLKELIEHHIEEEEGEMFKEAKKLLDKPRLAELGARMEARKKDILGELTTAA</sequence>
<name>A0ABT6B8F6_9GAMM</name>
<evidence type="ECO:0000259" key="1">
    <source>
        <dbReference type="Pfam" id="PF01814"/>
    </source>
</evidence>
<protein>
    <submittedName>
        <fullName evidence="2">Hemerythrin domain-containing protein</fullName>
    </submittedName>
</protein>
<evidence type="ECO:0000313" key="3">
    <source>
        <dbReference type="Proteomes" id="UP001528850"/>
    </source>
</evidence>
<dbReference type="Gene3D" id="1.20.120.520">
    <property type="entry name" value="nmb1532 protein domain like"/>
    <property type="match status" value="1"/>
</dbReference>
<dbReference type="InterPro" id="IPR012312">
    <property type="entry name" value="Hemerythrin-like"/>
</dbReference>
<organism evidence="2 3">
    <name type="scientific">Luteibacter sahnii</name>
    <dbReference type="NCBI Taxonomy" id="3021977"/>
    <lineage>
        <taxon>Bacteria</taxon>
        <taxon>Pseudomonadati</taxon>
        <taxon>Pseudomonadota</taxon>
        <taxon>Gammaproteobacteria</taxon>
        <taxon>Lysobacterales</taxon>
        <taxon>Rhodanobacteraceae</taxon>
        <taxon>Luteibacter</taxon>
    </lineage>
</organism>
<accession>A0ABT6B8F6</accession>
<dbReference type="Pfam" id="PF01814">
    <property type="entry name" value="Hemerythrin"/>
    <property type="match status" value="1"/>
</dbReference>